<dbReference type="OrthoDB" id="3370at2759"/>
<dbReference type="PROSITE" id="PS51194">
    <property type="entry name" value="HELICASE_CTER"/>
    <property type="match status" value="1"/>
</dbReference>
<dbReference type="SMART" id="SM00487">
    <property type="entry name" value="DEXDc"/>
    <property type="match status" value="1"/>
</dbReference>
<keyword evidence="1 6" id="KW-0547">Nucleotide-binding</keyword>
<dbReference type="CDD" id="cd18787">
    <property type="entry name" value="SF2_C_DEAD"/>
    <property type="match status" value="1"/>
</dbReference>
<evidence type="ECO:0000259" key="10">
    <source>
        <dbReference type="PROSITE" id="PS51194"/>
    </source>
</evidence>
<evidence type="ECO:0000256" key="7">
    <source>
        <dbReference type="SAM" id="Coils"/>
    </source>
</evidence>
<dbReference type="InterPro" id="IPR014001">
    <property type="entry name" value="Helicase_ATP-bd"/>
</dbReference>
<dbReference type="InterPro" id="IPR027417">
    <property type="entry name" value="P-loop_NTPase"/>
</dbReference>
<dbReference type="EMBL" id="KQ435910">
    <property type="protein sequence ID" value="KOX68952.1"/>
    <property type="molecule type" value="Genomic_DNA"/>
</dbReference>
<evidence type="ECO:0000256" key="1">
    <source>
        <dbReference type="ARBA" id="ARBA00022741"/>
    </source>
</evidence>
<feature type="region of interest" description="Disordered" evidence="8">
    <location>
        <begin position="668"/>
        <end position="737"/>
    </location>
</feature>
<evidence type="ECO:0000313" key="12">
    <source>
        <dbReference type="Proteomes" id="UP000053105"/>
    </source>
</evidence>
<evidence type="ECO:0000256" key="8">
    <source>
        <dbReference type="SAM" id="MobiDB-lite"/>
    </source>
</evidence>
<name>A0A0N0U354_9HYME</name>
<feature type="region of interest" description="Disordered" evidence="8">
    <location>
        <begin position="120"/>
        <end position="143"/>
    </location>
</feature>
<dbReference type="PROSITE" id="PS00039">
    <property type="entry name" value="DEAD_ATP_HELICASE"/>
    <property type="match status" value="1"/>
</dbReference>
<dbReference type="Pfam" id="PF00271">
    <property type="entry name" value="Helicase_C"/>
    <property type="match status" value="1"/>
</dbReference>
<feature type="domain" description="Helicase ATP-binding" evidence="9">
    <location>
        <begin position="268"/>
        <end position="436"/>
    </location>
</feature>
<dbReference type="EC" id="3.6.4.13" evidence="6"/>
<keyword evidence="7" id="KW-0175">Coiled coil</keyword>
<dbReference type="InterPro" id="IPR000629">
    <property type="entry name" value="RNA-helicase_DEAD-box_CS"/>
</dbReference>
<dbReference type="Proteomes" id="UP000053105">
    <property type="component" value="Unassembled WGS sequence"/>
</dbReference>
<accession>A0A0N0U354</accession>
<organism evidence="11 12">
    <name type="scientific">Melipona quadrifasciata</name>
    <dbReference type="NCBI Taxonomy" id="166423"/>
    <lineage>
        <taxon>Eukaryota</taxon>
        <taxon>Metazoa</taxon>
        <taxon>Ecdysozoa</taxon>
        <taxon>Arthropoda</taxon>
        <taxon>Hexapoda</taxon>
        <taxon>Insecta</taxon>
        <taxon>Pterygota</taxon>
        <taxon>Neoptera</taxon>
        <taxon>Endopterygota</taxon>
        <taxon>Hymenoptera</taxon>
        <taxon>Apocrita</taxon>
        <taxon>Aculeata</taxon>
        <taxon>Apoidea</taxon>
        <taxon>Anthophila</taxon>
        <taxon>Apidae</taxon>
        <taxon>Melipona</taxon>
    </lineage>
</organism>
<dbReference type="GO" id="GO:0003724">
    <property type="term" value="F:RNA helicase activity"/>
    <property type="evidence" value="ECO:0007669"/>
    <property type="project" value="UniProtKB-EC"/>
</dbReference>
<evidence type="ECO:0000313" key="11">
    <source>
        <dbReference type="EMBL" id="KOX68952.1"/>
    </source>
</evidence>
<feature type="compositionally biased region" description="Basic residues" evidence="8">
    <location>
        <begin position="699"/>
        <end position="716"/>
    </location>
</feature>
<dbReference type="STRING" id="166423.A0A0N0U354"/>
<dbReference type="Gene3D" id="3.40.50.300">
    <property type="entry name" value="P-loop containing nucleotide triphosphate hydrolases"/>
    <property type="match status" value="2"/>
</dbReference>
<evidence type="ECO:0000256" key="4">
    <source>
        <dbReference type="ARBA" id="ARBA00022840"/>
    </source>
</evidence>
<dbReference type="SUPFAM" id="SSF52540">
    <property type="entry name" value="P-loop containing nucleoside triphosphate hydrolases"/>
    <property type="match status" value="1"/>
</dbReference>
<dbReference type="SMART" id="SM00490">
    <property type="entry name" value="HELICc"/>
    <property type="match status" value="1"/>
</dbReference>
<dbReference type="AlphaFoldDB" id="A0A0N0U354"/>
<comment type="similarity">
    <text evidence="6">Belongs to the DEAD box helicase family.</text>
</comment>
<evidence type="ECO:0000256" key="5">
    <source>
        <dbReference type="ARBA" id="ARBA00022884"/>
    </source>
</evidence>
<dbReference type="CDD" id="cd17956">
    <property type="entry name" value="DEADc_DDX51"/>
    <property type="match status" value="1"/>
</dbReference>
<feature type="coiled-coil region" evidence="7">
    <location>
        <begin position="29"/>
        <end position="56"/>
    </location>
</feature>
<keyword evidence="2 6" id="KW-0378">Hydrolase</keyword>
<keyword evidence="4 6" id="KW-0067">ATP-binding</keyword>
<dbReference type="InterPro" id="IPR011545">
    <property type="entry name" value="DEAD/DEAH_box_helicase_dom"/>
</dbReference>
<protein>
    <recommendedName>
        <fullName evidence="6">ATP-dependent RNA helicase</fullName>
        <ecNumber evidence="6">3.6.4.13</ecNumber>
    </recommendedName>
</protein>
<keyword evidence="3 6" id="KW-0347">Helicase</keyword>
<dbReference type="InterPro" id="IPR001650">
    <property type="entry name" value="Helicase_C-like"/>
</dbReference>
<feature type="domain" description="Helicase C-terminal" evidence="10">
    <location>
        <begin position="466"/>
        <end position="627"/>
    </location>
</feature>
<dbReference type="PANTHER" id="PTHR24031">
    <property type="entry name" value="RNA HELICASE"/>
    <property type="match status" value="1"/>
</dbReference>
<dbReference type="GO" id="GO:0016787">
    <property type="term" value="F:hydrolase activity"/>
    <property type="evidence" value="ECO:0007669"/>
    <property type="project" value="UniProtKB-KW"/>
</dbReference>
<dbReference type="GO" id="GO:0003723">
    <property type="term" value="F:RNA binding"/>
    <property type="evidence" value="ECO:0007669"/>
    <property type="project" value="UniProtKB-UniRule"/>
</dbReference>
<comment type="function">
    <text evidence="6">RNA helicase.</text>
</comment>
<dbReference type="GO" id="GO:0005524">
    <property type="term" value="F:ATP binding"/>
    <property type="evidence" value="ECO:0007669"/>
    <property type="project" value="UniProtKB-UniRule"/>
</dbReference>
<sequence>MGHCCINAPFLKQLVTGDEKWIVYNNVRRKKYEGEEEETKNERNHLSELLKRIEERKLEKAVKNNCQTQANSSQNTQDLNYEKRKRKAENLNECSTENITLNENILSDVKEKKKIRVLDHRKSKKKKNAAKALQNENTDDQNNEIFNKSLDSIETEEKIADQCSDFIIMGTKSKQKKHKVKRILPEWLNNPKLMSIDLNSGPTLEEMNLILDIKLIIALRTNNINKLFPVQANMLSWLLKCDKDREQKWWLRDACISAPTGSGMEEYTYVLPIIQILQSRLVPKIRCLVVAPVQELAAQIYKVMITYISHTNLKVGLLSGASSFYEEQKSILRENARGKYISIVDIVIATPGRLINHILKTSGFSLDDLRFLVIDEADKVVDWLEYLPEPHYRTLRLTLFNLRTSKIPAQKLLFSATLSQDPEKLSRFGLFQPILFTSVLVTGIDDNVNLDKEVGNFIGRYTNPEELKEEAVECEAEYKPVALYQLITRKSIISKILVFTNSGKTAHRLTILLQSFLSKKDIVVGELSAQFASKDREDVLTKFITEKIQILVCSDALARGVDIPNIRLVISYDLPKHINGYIHRAGRTGRAGKFGTAVSILIPKQVRIFKHMLNNAHKIVPRIEKLELSYVANEIDYLSHIDKLKHVLQIEKQNNLLRAKSIKRICSINNSQPTEKPGTNKKPPTSSHQPPKHLVISNKARHKHHKRNRSCSRARKQQLQLNRQIHHPTDKETKKQKSQLITKINKLTRLDKYSPDNDLLIAVLKHILKAVRRKIKKIFRNSVSQYWKHKISNITLQKQKDLFPSINSIFRTPMQNNIDTLKIPNSYTHLITKANLERDKLQTDKDKNLIISETQDKLNILGAHFETAHTQNDHMGYTPPESFIHLDSTSHIQNSEKLPIIYHYNRKTYNKTIPYSIPDAMASGNKGKEPVSYSERQSPHLERFLKDKIGKQRAFWLAPRSHVVTFAPHKRCSDVTYTVNHDSWSTNWKLFLENSLGIGIRQEVLRLEDNWKTVKMNNGKNSVIGIKLCLEFAVFIFTQGGVNDGGINGLSTDTQARFLEYATLQRSSRCPGTRLSMRPLSYPERQSYHLERLLKAKGKQKASWLAPRSHVDTFAPHKSSVS</sequence>
<keyword evidence="12" id="KW-1185">Reference proteome</keyword>
<comment type="catalytic activity">
    <reaction evidence="6">
        <text>ATP + H2O = ADP + phosphate + H(+)</text>
        <dbReference type="Rhea" id="RHEA:13065"/>
        <dbReference type="ChEBI" id="CHEBI:15377"/>
        <dbReference type="ChEBI" id="CHEBI:15378"/>
        <dbReference type="ChEBI" id="CHEBI:30616"/>
        <dbReference type="ChEBI" id="CHEBI:43474"/>
        <dbReference type="ChEBI" id="CHEBI:456216"/>
        <dbReference type="EC" id="3.6.4.13"/>
    </reaction>
</comment>
<evidence type="ECO:0000256" key="3">
    <source>
        <dbReference type="ARBA" id="ARBA00022806"/>
    </source>
</evidence>
<proteinExistence type="inferred from homology"/>
<evidence type="ECO:0000256" key="6">
    <source>
        <dbReference type="RuleBase" id="RU365068"/>
    </source>
</evidence>
<dbReference type="Pfam" id="PF00270">
    <property type="entry name" value="DEAD"/>
    <property type="match status" value="1"/>
</dbReference>
<keyword evidence="5 6" id="KW-0694">RNA-binding</keyword>
<evidence type="ECO:0000259" key="9">
    <source>
        <dbReference type="PROSITE" id="PS51192"/>
    </source>
</evidence>
<dbReference type="PROSITE" id="PS51192">
    <property type="entry name" value="HELICASE_ATP_BIND_1"/>
    <property type="match status" value="1"/>
</dbReference>
<gene>
    <name evidence="11" type="ORF">WN51_07137</name>
</gene>
<reference evidence="11 12" key="1">
    <citation type="submission" date="2015-07" db="EMBL/GenBank/DDBJ databases">
        <title>The genome of Melipona quadrifasciata.</title>
        <authorList>
            <person name="Pan H."/>
            <person name="Kapheim K."/>
        </authorList>
    </citation>
    <scope>NUCLEOTIDE SEQUENCE [LARGE SCALE GENOMIC DNA]</scope>
    <source>
        <strain evidence="11">0111107301</strain>
        <tissue evidence="11">Whole body</tissue>
    </source>
</reference>
<evidence type="ECO:0000256" key="2">
    <source>
        <dbReference type="ARBA" id="ARBA00022801"/>
    </source>
</evidence>
<comment type="domain">
    <text evidence="6">The Q motif is unique to and characteristic of the DEAD box family of RNA helicases and controls ATP binding and hydrolysis.</text>
</comment>